<dbReference type="InterPro" id="IPR015422">
    <property type="entry name" value="PyrdxlP-dep_Trfase_small"/>
</dbReference>
<dbReference type="Proteomes" id="UP000016016">
    <property type="component" value="Unassembled WGS sequence"/>
</dbReference>
<proteinExistence type="predicted"/>
<dbReference type="InterPro" id="IPR015424">
    <property type="entry name" value="PyrdxlP-dep_Trfase"/>
</dbReference>
<dbReference type="RefSeq" id="WP_008450121.1">
    <property type="nucleotide sequence ID" value="NZ_ADFQ01000085.1"/>
</dbReference>
<evidence type="ECO:0000313" key="2">
    <source>
        <dbReference type="Proteomes" id="UP000016016"/>
    </source>
</evidence>
<name>E1GX50_9BACT</name>
<dbReference type="AlphaFoldDB" id="E1GX50"/>
<organism evidence="1 2">
    <name type="scientific">Prevotella amnii CRIS 21A-A</name>
    <dbReference type="NCBI Taxonomy" id="679191"/>
    <lineage>
        <taxon>Bacteria</taxon>
        <taxon>Pseudomonadati</taxon>
        <taxon>Bacteroidota</taxon>
        <taxon>Bacteroidia</taxon>
        <taxon>Bacteroidales</taxon>
        <taxon>Prevotellaceae</taxon>
        <taxon>Prevotella</taxon>
    </lineage>
</organism>
<dbReference type="InterPro" id="IPR015421">
    <property type="entry name" value="PyrdxlP-dep_Trfase_major"/>
</dbReference>
<protein>
    <recommendedName>
        <fullName evidence="3">DegT/DnrJ/EryC1/StrS aminotransferase family protein</fullName>
    </recommendedName>
</protein>
<dbReference type="Gene3D" id="3.40.640.10">
    <property type="entry name" value="Type I PLP-dependent aspartate aminotransferase-like (Major domain)"/>
    <property type="match status" value="1"/>
</dbReference>
<dbReference type="EMBL" id="ADFQ01000085">
    <property type="protein sequence ID" value="EFN90735.1"/>
    <property type="molecule type" value="Genomic_DNA"/>
</dbReference>
<evidence type="ECO:0000313" key="1">
    <source>
        <dbReference type="EMBL" id="EFN90735.1"/>
    </source>
</evidence>
<evidence type="ECO:0008006" key="3">
    <source>
        <dbReference type="Google" id="ProtNLM"/>
    </source>
</evidence>
<gene>
    <name evidence="1" type="ORF">HMPREF9018_1964</name>
</gene>
<dbReference type="eggNOG" id="COG0399">
    <property type="taxonomic scope" value="Bacteria"/>
</dbReference>
<sequence length="361" mass="41761">MKKDIGSIFPLTATDLSSSKDDVNIFKETIYNRIYFSLCREAIYAVAKKYEKSKRVVLIPAYTCQTVIEPFEQQGWTYYFYDIKKNLRIDAHNLLSLANIYHPTMIVVHPYYGMELNLDELKVLYKIKQSGCILLEDLTQCIYTDKRPDIFDYFVGSSRKWLKIPDGAFLESTLPNESIEQPMIENASFIQKQIDAMYLRGKYFELGDEEIKSISIRISKEAAAAANNIKCHKMANFSKNILAKGDISKYVEKRFSNYKYLFKHINACVGGIELACSCLEEVTTAPLYFPFYAEDRANLQKALAKEHIYAPVLWPVNTDKVLINENIKYIYSHILAIPIDQRYNLDDMCKISDIINSVYEK</sequence>
<reference evidence="1 2" key="1">
    <citation type="submission" date="2010-09" db="EMBL/GenBank/DDBJ databases">
        <authorList>
            <person name="Harkins D.M."/>
            <person name="Madupu R."/>
            <person name="Durkin A.S."/>
            <person name="Torralba M."/>
            <person name="Methe B."/>
            <person name="Sutton G.G."/>
            <person name="Nelson K.E."/>
        </authorList>
    </citation>
    <scope>NUCLEOTIDE SEQUENCE [LARGE SCALE GENOMIC DNA]</scope>
    <source>
        <strain evidence="1 2">CRIS 21A-A</strain>
    </source>
</reference>
<dbReference type="SUPFAM" id="SSF53383">
    <property type="entry name" value="PLP-dependent transferases"/>
    <property type="match status" value="1"/>
</dbReference>
<comment type="caution">
    <text evidence="1">The sequence shown here is derived from an EMBL/GenBank/DDBJ whole genome shotgun (WGS) entry which is preliminary data.</text>
</comment>
<accession>E1GX50</accession>
<dbReference type="Gene3D" id="3.90.1150.10">
    <property type="entry name" value="Aspartate Aminotransferase, domain 1"/>
    <property type="match status" value="1"/>
</dbReference>